<gene>
    <name evidence="2" type="ORF">SALLE_v1c09200</name>
</gene>
<dbReference type="Gene3D" id="1.10.10.10">
    <property type="entry name" value="Winged helix-like DNA-binding domain superfamily/Winged helix DNA-binding domain"/>
    <property type="match status" value="1"/>
</dbReference>
<keyword evidence="3" id="KW-1185">Reference proteome</keyword>
<dbReference type="SUPFAM" id="SSF46689">
    <property type="entry name" value="Homeodomain-like"/>
    <property type="match status" value="1"/>
</dbReference>
<dbReference type="Pfam" id="PF01418">
    <property type="entry name" value="HTH_6"/>
    <property type="match status" value="1"/>
</dbReference>
<evidence type="ECO:0000313" key="2">
    <source>
        <dbReference type="EMBL" id="AXK51590.1"/>
    </source>
</evidence>
<dbReference type="GO" id="GO:0003700">
    <property type="term" value="F:DNA-binding transcription factor activity"/>
    <property type="evidence" value="ECO:0007669"/>
    <property type="project" value="InterPro"/>
</dbReference>
<dbReference type="GO" id="GO:0003677">
    <property type="term" value="F:DNA binding"/>
    <property type="evidence" value="ECO:0007669"/>
    <property type="project" value="InterPro"/>
</dbReference>
<dbReference type="InterPro" id="IPR036388">
    <property type="entry name" value="WH-like_DNA-bd_sf"/>
</dbReference>
<dbReference type="PANTHER" id="PTHR30514">
    <property type="entry name" value="GLUCOKINASE"/>
    <property type="match status" value="1"/>
</dbReference>
<dbReference type="PROSITE" id="PS51071">
    <property type="entry name" value="HTH_RPIR"/>
    <property type="match status" value="1"/>
</dbReference>
<dbReference type="AlphaFoldDB" id="A0A345Z4R1"/>
<sequence>MREVLEDLNKYKNLDKNTLYKTVAAFILKNSNQVSEMSISDIAAGCFTNKSSITRFCQSLGFQGYKDFSFVLKLEIEKITLNQNKIITPTSSDEIFKEFHQTFIKQINSINSQINKIVNLAEAIMKASDIYLLSSYENINVSEGLNEYLLSIDKPCWNPKNKKTFSFVVEKMQAPDLMIIYVSGVDNEYLMKVFESLHFKENVFVVCSQSQSQKFSNLQAEKIIIIDPTDSRFDSNYKEIYFNYINQQIINIINSKITRASEPAFLL</sequence>
<dbReference type="InterPro" id="IPR047640">
    <property type="entry name" value="RpiR-like"/>
</dbReference>
<dbReference type="PANTHER" id="PTHR30514:SF10">
    <property type="entry name" value="MURR_RPIR FAMILY TRANSCRIPTIONAL REGULATOR"/>
    <property type="match status" value="1"/>
</dbReference>
<dbReference type="InterPro" id="IPR000281">
    <property type="entry name" value="HTH_RpiR"/>
</dbReference>
<dbReference type="EMBL" id="CP031376">
    <property type="protein sequence ID" value="AXK51590.1"/>
    <property type="molecule type" value="Genomic_DNA"/>
</dbReference>
<dbReference type="InterPro" id="IPR009057">
    <property type="entry name" value="Homeodomain-like_sf"/>
</dbReference>
<proteinExistence type="predicted"/>
<organism evidence="2 3">
    <name type="scientific">Spiroplasma alleghenense</name>
    <dbReference type="NCBI Taxonomy" id="216931"/>
    <lineage>
        <taxon>Bacteria</taxon>
        <taxon>Bacillati</taxon>
        <taxon>Mycoplasmatota</taxon>
        <taxon>Mollicutes</taxon>
        <taxon>Entomoplasmatales</taxon>
        <taxon>Spiroplasmataceae</taxon>
        <taxon>Spiroplasma</taxon>
    </lineage>
</organism>
<reference evidence="2 3" key="1">
    <citation type="submission" date="2018-07" db="EMBL/GenBank/DDBJ databases">
        <title>Complete genome sequence of Spiroplasma alleghenense PLHS-1 (ATCC 51752).</title>
        <authorList>
            <person name="Chou L."/>
            <person name="Lee T.-Y."/>
            <person name="Tsai Y.-M."/>
            <person name="Kuo C.-H."/>
        </authorList>
    </citation>
    <scope>NUCLEOTIDE SEQUENCE [LARGE SCALE GENOMIC DNA]</scope>
    <source>
        <strain evidence="2 3">PLHS-1</strain>
    </source>
</reference>
<evidence type="ECO:0000313" key="3">
    <source>
        <dbReference type="Proteomes" id="UP000254792"/>
    </source>
</evidence>
<evidence type="ECO:0000259" key="1">
    <source>
        <dbReference type="PROSITE" id="PS51071"/>
    </source>
</evidence>
<dbReference type="RefSeq" id="WP_115558484.1">
    <property type="nucleotide sequence ID" value="NZ_CP031376.1"/>
</dbReference>
<protein>
    <submittedName>
        <fullName evidence="2">MurR/RpiR family transcriptional regulator</fullName>
    </submittedName>
</protein>
<dbReference type="GO" id="GO:0097367">
    <property type="term" value="F:carbohydrate derivative binding"/>
    <property type="evidence" value="ECO:0007669"/>
    <property type="project" value="InterPro"/>
</dbReference>
<feature type="domain" description="HTH rpiR-type" evidence="1">
    <location>
        <begin position="3"/>
        <end position="79"/>
    </location>
</feature>
<dbReference type="Proteomes" id="UP000254792">
    <property type="component" value="Chromosome"/>
</dbReference>
<dbReference type="KEGG" id="salx:SALLE_v1c09200"/>
<name>A0A345Z4R1_9MOLU</name>
<dbReference type="OrthoDB" id="3684496at2"/>
<accession>A0A345Z4R1</accession>